<comment type="caution">
    <text evidence="2">The sequence shown here is derived from an EMBL/GenBank/DDBJ whole genome shotgun (WGS) entry which is preliminary data.</text>
</comment>
<evidence type="ECO:0000313" key="2">
    <source>
        <dbReference type="EMBL" id="GHF27866.1"/>
    </source>
</evidence>
<name>A0A919E9J8_9ACTN</name>
<reference evidence="2" key="1">
    <citation type="journal article" date="2014" name="Int. J. Syst. Evol. Microbiol.">
        <title>Complete genome sequence of Corynebacterium casei LMG S-19264T (=DSM 44701T), isolated from a smear-ripened cheese.</title>
        <authorList>
            <consortium name="US DOE Joint Genome Institute (JGI-PGF)"/>
            <person name="Walter F."/>
            <person name="Albersmeier A."/>
            <person name="Kalinowski J."/>
            <person name="Ruckert C."/>
        </authorList>
    </citation>
    <scope>NUCLEOTIDE SEQUENCE</scope>
    <source>
        <strain evidence="2">JCM 4477</strain>
    </source>
</reference>
<keyword evidence="1" id="KW-0732">Signal</keyword>
<feature type="chain" id="PRO_5037019602" description="Lipoprotein" evidence="1">
    <location>
        <begin position="22"/>
        <end position="228"/>
    </location>
</feature>
<evidence type="ECO:0000256" key="1">
    <source>
        <dbReference type="SAM" id="SignalP"/>
    </source>
</evidence>
<dbReference type="AlphaFoldDB" id="A0A919E9J8"/>
<reference evidence="2" key="2">
    <citation type="submission" date="2020-09" db="EMBL/GenBank/DDBJ databases">
        <authorList>
            <person name="Sun Q."/>
            <person name="Ohkuma M."/>
        </authorList>
    </citation>
    <scope>NUCLEOTIDE SEQUENCE</scope>
    <source>
        <strain evidence="2">JCM 4477</strain>
    </source>
</reference>
<protein>
    <recommendedName>
        <fullName evidence="4">Lipoprotein</fullName>
    </recommendedName>
</protein>
<dbReference type="PROSITE" id="PS51257">
    <property type="entry name" value="PROKAR_LIPOPROTEIN"/>
    <property type="match status" value="1"/>
</dbReference>
<accession>A0A919E9J8</accession>
<organism evidence="2 3">
    <name type="scientific">Streptomyces fumanus</name>
    <dbReference type="NCBI Taxonomy" id="67302"/>
    <lineage>
        <taxon>Bacteria</taxon>
        <taxon>Bacillati</taxon>
        <taxon>Actinomycetota</taxon>
        <taxon>Actinomycetes</taxon>
        <taxon>Kitasatosporales</taxon>
        <taxon>Streptomycetaceae</taxon>
        <taxon>Streptomyces</taxon>
    </lineage>
</organism>
<dbReference type="RefSeq" id="WP_229910624.1">
    <property type="nucleotide sequence ID" value="NZ_BNBI01000017.1"/>
</dbReference>
<proteinExistence type="predicted"/>
<dbReference type="EMBL" id="BNBI01000017">
    <property type="protein sequence ID" value="GHF27866.1"/>
    <property type="molecule type" value="Genomic_DNA"/>
</dbReference>
<dbReference type="Proteomes" id="UP000630718">
    <property type="component" value="Unassembled WGS sequence"/>
</dbReference>
<dbReference type="Gene3D" id="2.50.20.20">
    <property type="match status" value="1"/>
</dbReference>
<evidence type="ECO:0000313" key="3">
    <source>
        <dbReference type="Proteomes" id="UP000630718"/>
    </source>
</evidence>
<gene>
    <name evidence="2" type="ORF">GCM10018772_61880</name>
</gene>
<keyword evidence="3" id="KW-1185">Reference proteome</keyword>
<feature type="signal peptide" evidence="1">
    <location>
        <begin position="1"/>
        <end position="21"/>
    </location>
</feature>
<evidence type="ECO:0008006" key="4">
    <source>
        <dbReference type="Google" id="ProtNLM"/>
    </source>
</evidence>
<sequence length="228" mass="24887">MLHRTAHLVLVLSALVLSACASHQVAPPNQPAPSKSGPQAVRDRLAAADDAPYSAALTAVTQSGTRRLQLMEGRVNLNAPFTGRTTDTTEEYTEDVVYTRRTVYRRASGTQGMWQEFPASAAKGGIPTDRLPQYVRLMLGHRASVHRRSEAWEVSAHLNPKDIESVDRTVGRNLRSATAIDAEAWINDEGRIVRVHQKIHFASGPDIDATLTLTDFKSPMPVNAPTAS</sequence>